<feature type="transmembrane region" description="Helical" evidence="6">
    <location>
        <begin position="214"/>
        <end position="241"/>
    </location>
</feature>
<evidence type="ECO:0000313" key="7">
    <source>
        <dbReference type="EMBL" id="MDN4611769.1"/>
    </source>
</evidence>
<feature type="transmembrane region" description="Helical" evidence="6">
    <location>
        <begin position="261"/>
        <end position="292"/>
    </location>
</feature>
<dbReference type="InterPro" id="IPR002293">
    <property type="entry name" value="AA/rel_permease1"/>
</dbReference>
<evidence type="ECO:0000256" key="3">
    <source>
        <dbReference type="ARBA" id="ARBA00022692"/>
    </source>
</evidence>
<feature type="transmembrane region" description="Helical" evidence="6">
    <location>
        <begin position="147"/>
        <end position="169"/>
    </location>
</feature>
<keyword evidence="3 6" id="KW-0812">Transmembrane</keyword>
<dbReference type="PIRSF" id="PIRSF006060">
    <property type="entry name" value="AA_transporter"/>
    <property type="match status" value="1"/>
</dbReference>
<dbReference type="PANTHER" id="PTHR42770:SF7">
    <property type="entry name" value="MEMBRANE PROTEIN"/>
    <property type="match status" value="1"/>
</dbReference>
<keyword evidence="8" id="KW-1185">Reference proteome</keyword>
<reference evidence="7" key="1">
    <citation type="submission" date="2023-06" db="EMBL/GenBank/DDBJ databases">
        <title>MT1 and MT2 Draft Genomes of Novel Species.</title>
        <authorList>
            <person name="Venkateswaran K."/>
        </authorList>
    </citation>
    <scope>NUCLEOTIDE SEQUENCE</scope>
    <source>
        <strain evidence="7">IIF3SC-B10</strain>
    </source>
</reference>
<evidence type="ECO:0000313" key="8">
    <source>
        <dbReference type="Proteomes" id="UP001174209"/>
    </source>
</evidence>
<feature type="transmembrane region" description="Helical" evidence="6">
    <location>
        <begin position="313"/>
        <end position="335"/>
    </location>
</feature>
<feature type="transmembrane region" description="Helical" evidence="6">
    <location>
        <begin position="121"/>
        <end position="138"/>
    </location>
</feature>
<name>A0ABT8K2V9_9MICC</name>
<dbReference type="RefSeq" id="WP_301227963.1">
    <property type="nucleotide sequence ID" value="NZ_JAROCG010000001.1"/>
</dbReference>
<gene>
    <name evidence="7" type="ORF">P5G52_12935</name>
</gene>
<keyword evidence="5 6" id="KW-0472">Membrane</keyword>
<evidence type="ECO:0000256" key="4">
    <source>
        <dbReference type="ARBA" id="ARBA00022989"/>
    </source>
</evidence>
<feature type="transmembrane region" description="Helical" evidence="6">
    <location>
        <begin position="42"/>
        <end position="67"/>
    </location>
</feature>
<sequence length="418" mass="42227">MSQEPGLRRAMGGFDATTVGIGAMIGAGAFVVFAPASASAGALLPLAVVIAGFIAYCNASATASLAVRYPTSGGTYVYGREQLGPWPGFLAGWAFVTGKLASCAAMALTFGLYAAPGAEKAAGVAAVVGLTLVNLLGVTRTALATRVIVSLVVPVLAFVVVVAFASPAASGPAAADSEGAVGVLQAAALLFFAFAGYARIATMGEEVREPRRNIPAAIFGALGFTLLLYLLLALSLLHAFGPTRLAGTTAPLREVFDASTPGAAAGVGGGVITLAAALASLGALLALIAGVGRTSLAMARGGDLPRVLSRISARYSVPWVADIVTAVVVVVLLLATDVLTVVGFSSFGVLLYYAIANIAAFTLTERQWYSPRWLNTVGAAGCLVLAFTLPATSVLTMLGVLAVGLIVRAVVLARRRAV</sequence>
<proteinExistence type="predicted"/>
<keyword evidence="2" id="KW-1003">Cell membrane</keyword>
<feature type="transmembrane region" description="Helical" evidence="6">
    <location>
        <begin position="373"/>
        <end position="389"/>
    </location>
</feature>
<dbReference type="PANTHER" id="PTHR42770">
    <property type="entry name" value="AMINO ACID TRANSPORTER-RELATED"/>
    <property type="match status" value="1"/>
</dbReference>
<keyword evidence="4 6" id="KW-1133">Transmembrane helix</keyword>
<feature type="transmembrane region" description="Helical" evidence="6">
    <location>
        <begin position="12"/>
        <end position="36"/>
    </location>
</feature>
<feature type="transmembrane region" description="Helical" evidence="6">
    <location>
        <begin position="395"/>
        <end position="413"/>
    </location>
</feature>
<dbReference type="Gene3D" id="1.20.1740.10">
    <property type="entry name" value="Amino acid/polyamine transporter I"/>
    <property type="match status" value="1"/>
</dbReference>
<comment type="caution">
    <text evidence="7">The sequence shown here is derived from an EMBL/GenBank/DDBJ whole genome shotgun (WGS) entry which is preliminary data.</text>
</comment>
<dbReference type="Pfam" id="PF13520">
    <property type="entry name" value="AA_permease_2"/>
    <property type="match status" value="1"/>
</dbReference>
<dbReference type="EMBL" id="JAROCG010000001">
    <property type="protein sequence ID" value="MDN4611769.1"/>
    <property type="molecule type" value="Genomic_DNA"/>
</dbReference>
<organism evidence="7 8">
    <name type="scientific">Arthrobacter burdickii</name>
    <dbReference type="NCBI Taxonomy" id="3035920"/>
    <lineage>
        <taxon>Bacteria</taxon>
        <taxon>Bacillati</taxon>
        <taxon>Actinomycetota</taxon>
        <taxon>Actinomycetes</taxon>
        <taxon>Micrococcales</taxon>
        <taxon>Micrococcaceae</taxon>
        <taxon>Arthrobacter</taxon>
    </lineage>
</organism>
<protein>
    <submittedName>
        <fullName evidence="7">APC family permease</fullName>
    </submittedName>
</protein>
<dbReference type="InterPro" id="IPR050367">
    <property type="entry name" value="APC_superfamily"/>
</dbReference>
<dbReference type="Proteomes" id="UP001174209">
    <property type="component" value="Unassembled WGS sequence"/>
</dbReference>
<feature type="transmembrane region" description="Helical" evidence="6">
    <location>
        <begin position="181"/>
        <end position="202"/>
    </location>
</feature>
<evidence type="ECO:0000256" key="6">
    <source>
        <dbReference type="SAM" id="Phobius"/>
    </source>
</evidence>
<evidence type="ECO:0000256" key="2">
    <source>
        <dbReference type="ARBA" id="ARBA00022475"/>
    </source>
</evidence>
<feature type="transmembrane region" description="Helical" evidence="6">
    <location>
        <begin position="341"/>
        <end position="361"/>
    </location>
</feature>
<comment type="subcellular location">
    <subcellularLocation>
        <location evidence="1">Cell membrane</location>
        <topology evidence="1">Multi-pass membrane protein</topology>
    </subcellularLocation>
</comment>
<accession>A0ABT8K2V9</accession>
<evidence type="ECO:0000256" key="1">
    <source>
        <dbReference type="ARBA" id="ARBA00004651"/>
    </source>
</evidence>
<feature type="transmembrane region" description="Helical" evidence="6">
    <location>
        <begin position="88"/>
        <end position="115"/>
    </location>
</feature>
<evidence type="ECO:0000256" key="5">
    <source>
        <dbReference type="ARBA" id="ARBA00023136"/>
    </source>
</evidence>